<sequence length="72" mass="8248">MSKRYIITAEIADREEDGTSPEDGSRVYKVLPSRKTWSVDPSMTIGEIMEKVDKTFNVYRVIITDDASNYNN</sequence>
<accession>A0ABS4EG01</accession>
<evidence type="ECO:0000313" key="1">
    <source>
        <dbReference type="EMBL" id="MBP1856776.1"/>
    </source>
</evidence>
<name>A0ABS4EG01_9HYPH</name>
<dbReference type="Proteomes" id="UP000823786">
    <property type="component" value="Unassembled WGS sequence"/>
</dbReference>
<keyword evidence="2" id="KW-1185">Reference proteome</keyword>
<reference evidence="1 2" key="1">
    <citation type="submission" date="2021-03" db="EMBL/GenBank/DDBJ databases">
        <title>Genomic Encyclopedia of Type Strains, Phase IV (KMG-IV): sequencing the most valuable type-strain genomes for metagenomic binning, comparative biology and taxonomic classification.</title>
        <authorList>
            <person name="Goeker M."/>
        </authorList>
    </citation>
    <scope>NUCLEOTIDE SEQUENCE [LARGE SCALE GENOMIC DNA]</scope>
    <source>
        <strain evidence="1 2">DSM 26427</strain>
    </source>
</reference>
<gene>
    <name evidence="1" type="ORF">J2Z75_000256</name>
</gene>
<dbReference type="EMBL" id="JAGGJV010000001">
    <property type="protein sequence ID" value="MBP1856776.1"/>
    <property type="molecule type" value="Genomic_DNA"/>
</dbReference>
<proteinExistence type="predicted"/>
<dbReference type="RefSeq" id="WP_209846551.1">
    <property type="nucleotide sequence ID" value="NZ_JAGGJV010000001.1"/>
</dbReference>
<comment type="caution">
    <text evidence="1">The sequence shown here is derived from an EMBL/GenBank/DDBJ whole genome shotgun (WGS) entry which is preliminary data.</text>
</comment>
<organism evidence="1 2">
    <name type="scientific">Rhizobium herbae</name>
    <dbReference type="NCBI Taxonomy" id="508661"/>
    <lineage>
        <taxon>Bacteria</taxon>
        <taxon>Pseudomonadati</taxon>
        <taxon>Pseudomonadota</taxon>
        <taxon>Alphaproteobacteria</taxon>
        <taxon>Hyphomicrobiales</taxon>
        <taxon>Rhizobiaceae</taxon>
        <taxon>Rhizobium/Agrobacterium group</taxon>
        <taxon>Rhizobium</taxon>
    </lineage>
</organism>
<evidence type="ECO:0000313" key="2">
    <source>
        <dbReference type="Proteomes" id="UP000823786"/>
    </source>
</evidence>
<protein>
    <submittedName>
        <fullName evidence="1">Uncharacterized protein</fullName>
    </submittedName>
</protein>